<keyword evidence="3" id="KW-1185">Reference proteome</keyword>
<dbReference type="EMBL" id="CP073720">
    <property type="protein sequence ID" value="UWP83143.1"/>
    <property type="molecule type" value="Genomic_DNA"/>
</dbReference>
<reference evidence="2" key="1">
    <citation type="submission" date="2021-04" db="EMBL/GenBank/DDBJ databases">
        <authorList>
            <person name="Hartkoorn R.C."/>
            <person name="Beaudoing E."/>
            <person name="Hot D."/>
        </authorList>
    </citation>
    <scope>NUCLEOTIDE SEQUENCE</scope>
    <source>
        <strain evidence="2">NRRL B-16292</strain>
    </source>
</reference>
<sequence length="290" mass="32212">MVPWLDSPDDADRQRARSVLGERGAASAGEGWDQLAQARRAPVFAPQPSPADSDVAVIDYLDGSFPPERPIPPIPPHLLATVHAEAHGEPGDPVWPGLFPSTRAKLARLALARWREYPAGVVLRAAEHAYGRYRSHYDGSYHAHDALACALVHPDVDAVALADRYGGHHRGERGWKSRRKTWQLLRWARRHGYLPGLTRCACGHDWFVAPPTQQAAVALAGHWTAIRPLLVSEAVDIDRWLAVFRCSRCGEFWAEDSIPSGHAELFFGYPIHTRDPRGWLARAHPFDLPA</sequence>
<dbReference type="RefSeq" id="WP_259860923.1">
    <property type="nucleotide sequence ID" value="NZ_BAAAST010000024.1"/>
</dbReference>
<organism evidence="2 3">
    <name type="scientific">Dactylosporangium fulvum</name>
    <dbReference type="NCBI Taxonomy" id="53359"/>
    <lineage>
        <taxon>Bacteria</taxon>
        <taxon>Bacillati</taxon>
        <taxon>Actinomycetota</taxon>
        <taxon>Actinomycetes</taxon>
        <taxon>Micromonosporales</taxon>
        <taxon>Micromonosporaceae</taxon>
        <taxon>Dactylosporangium</taxon>
    </lineage>
</organism>
<dbReference type="Proteomes" id="UP001059617">
    <property type="component" value="Chromosome"/>
</dbReference>
<name>A0ABY5W345_9ACTN</name>
<protein>
    <submittedName>
        <fullName evidence="2">Uncharacterized protein</fullName>
    </submittedName>
</protein>
<reference evidence="2" key="2">
    <citation type="submission" date="2022-09" db="EMBL/GenBank/DDBJ databases">
        <title>Biosynthetic gene clusters of Dactylosporangioum fulvum.</title>
        <authorList>
            <person name="Caradec T."/>
        </authorList>
    </citation>
    <scope>NUCLEOTIDE SEQUENCE</scope>
    <source>
        <strain evidence="2">NRRL B-16292</strain>
    </source>
</reference>
<accession>A0ABY5W345</accession>
<gene>
    <name evidence="2" type="ORF">Dfulv_02205</name>
</gene>
<evidence type="ECO:0000256" key="1">
    <source>
        <dbReference type="SAM" id="MobiDB-lite"/>
    </source>
</evidence>
<proteinExistence type="predicted"/>
<evidence type="ECO:0000313" key="3">
    <source>
        <dbReference type="Proteomes" id="UP001059617"/>
    </source>
</evidence>
<feature type="region of interest" description="Disordered" evidence="1">
    <location>
        <begin position="1"/>
        <end position="32"/>
    </location>
</feature>
<evidence type="ECO:0000313" key="2">
    <source>
        <dbReference type="EMBL" id="UWP83143.1"/>
    </source>
</evidence>